<feature type="domain" description="Carbohydrate kinase PfkB" evidence="4">
    <location>
        <begin position="616"/>
        <end position="897"/>
    </location>
</feature>
<feature type="domain" description="Nephrocystin 3-like N-terminal" evidence="5">
    <location>
        <begin position="75"/>
        <end position="232"/>
    </location>
</feature>
<dbReference type="PANTHER" id="PTHR10584:SF166">
    <property type="entry name" value="RIBOKINASE"/>
    <property type="match status" value="1"/>
</dbReference>
<keyword evidence="2" id="KW-0677">Repeat</keyword>
<evidence type="ECO:0000313" key="6">
    <source>
        <dbReference type="EMBL" id="KAF5310978.1"/>
    </source>
</evidence>
<evidence type="ECO:0000313" key="7">
    <source>
        <dbReference type="Proteomes" id="UP000567179"/>
    </source>
</evidence>
<comment type="caution">
    <text evidence="6">The sequence shown here is derived from an EMBL/GenBank/DDBJ whole genome shotgun (WGS) entry which is preliminary data.</text>
</comment>
<evidence type="ECO:0000259" key="5">
    <source>
        <dbReference type="Pfam" id="PF24883"/>
    </source>
</evidence>
<keyword evidence="3" id="KW-0418">Kinase</keyword>
<evidence type="ECO:0000259" key="4">
    <source>
        <dbReference type="Pfam" id="PF00294"/>
    </source>
</evidence>
<accession>A0A8H5ET13</accession>
<dbReference type="SUPFAM" id="SSF52540">
    <property type="entry name" value="P-loop containing nucleoside triphosphate hydrolases"/>
    <property type="match status" value="1"/>
</dbReference>
<dbReference type="InterPro" id="IPR027417">
    <property type="entry name" value="P-loop_NTPase"/>
</dbReference>
<dbReference type="Pfam" id="PF24883">
    <property type="entry name" value="NPHP3_N"/>
    <property type="match status" value="1"/>
</dbReference>
<keyword evidence="7" id="KW-1185">Reference proteome</keyword>
<sequence length="911" mass="100585">MSMINLSHSQVIFTGGNYTQVLNSTLHRTPWDVLQSAAAPSAFHDSGDYFDTPKCHPNTRIAVMNELHDFALRCSDTGHAKILWLNGPAGAGKSAIARSLCEEFSATNSLVASFFFNRSDASRNNHKSFVATIAYQVYGHVLPHYQSLILGVIERDPLIFTRSVDTQFKALISVPLHDLFENGYFSINRKRLIVIDGLDECSTAAAQINILTVIQKISEKADFPFIFLIASRPEHEIQAFFGSSAIIPLLYQLNLNDSYLPDVDIERFLKDKLQQTRDDHPFKDSIPREWPSNTSIRALVRKSSGLFIYVSLAVKYITSHRHQPHKRLDYVLSLCPPKGDLPFAELDALYSHIFSCAEDINLALLIIGYVISDSLDPPSIEELAQINRLDPADCLAALCDLWSILDIQIDQYSGRQFVHILHKSLPDYLCDMTRSGKYHINTNTVLSNRVVLCLQYISDVSPEHRSEEEAKLFVEIFWDNFFFGFLNHLRTLVGTDGAFLYDRYVSDFRELCHRHPDVYTTSLTDATANKVAALVTLLILTEPPGSQMPSKVFASTASGPLTGSMSITSPYNNSTIGCTNLIHDATLQCFNFLKHDVNPISVAATLRYLAWVLPFAARTQEKMLEEGVGVDGLVVDENLPTGRAIIQVDKHGENSIILFPGANHSLLPDEQLLKLSSQNLDSEETPCTHLLLQNEIQMSSTLAALSSVPAGTTVILNPSPLPSKAEINAFPWDRVEWLIVNRSEAVELCEAIGAGVDYIAGAGSGREDDVDARELLEVMGNAARFRKTNIVCTLGAGGVLARPSNEYWESVSDADQQAKLVHVAAATLQGDVRDTTGAGDCFAGYFVKVLMDLSRGSESRAHIKKTVGMKELTGILDVCVVAAGMCVEKRGTIDSVPRLEEVVARMISLSA</sequence>
<organism evidence="6 7">
    <name type="scientific">Psilocybe cf. subviscida</name>
    <dbReference type="NCBI Taxonomy" id="2480587"/>
    <lineage>
        <taxon>Eukaryota</taxon>
        <taxon>Fungi</taxon>
        <taxon>Dikarya</taxon>
        <taxon>Basidiomycota</taxon>
        <taxon>Agaricomycotina</taxon>
        <taxon>Agaricomycetes</taxon>
        <taxon>Agaricomycetidae</taxon>
        <taxon>Agaricales</taxon>
        <taxon>Agaricineae</taxon>
        <taxon>Strophariaceae</taxon>
        <taxon>Psilocybe</taxon>
    </lineage>
</organism>
<dbReference type="OrthoDB" id="415590at2759"/>
<name>A0A8H5ET13_9AGAR</name>
<evidence type="ECO:0000256" key="2">
    <source>
        <dbReference type="ARBA" id="ARBA00022737"/>
    </source>
</evidence>
<gene>
    <name evidence="6" type="ORF">D9619_008273</name>
</gene>
<dbReference type="EMBL" id="JAACJJ010000057">
    <property type="protein sequence ID" value="KAF5310978.1"/>
    <property type="molecule type" value="Genomic_DNA"/>
</dbReference>
<keyword evidence="1" id="KW-0808">Transferase</keyword>
<dbReference type="AlphaFoldDB" id="A0A8H5ET13"/>
<dbReference type="Pfam" id="PF00294">
    <property type="entry name" value="PfkB"/>
    <property type="match status" value="1"/>
</dbReference>
<dbReference type="Gene3D" id="3.40.1190.20">
    <property type="match status" value="1"/>
</dbReference>
<evidence type="ECO:0000256" key="1">
    <source>
        <dbReference type="ARBA" id="ARBA00022679"/>
    </source>
</evidence>
<dbReference type="InterPro" id="IPR056884">
    <property type="entry name" value="NPHP3-like_N"/>
</dbReference>
<dbReference type="PANTHER" id="PTHR10584">
    <property type="entry name" value="SUGAR KINASE"/>
    <property type="match status" value="1"/>
</dbReference>
<dbReference type="GO" id="GO:0016301">
    <property type="term" value="F:kinase activity"/>
    <property type="evidence" value="ECO:0007669"/>
    <property type="project" value="UniProtKB-KW"/>
</dbReference>
<evidence type="ECO:0000256" key="3">
    <source>
        <dbReference type="ARBA" id="ARBA00022777"/>
    </source>
</evidence>
<dbReference type="InterPro" id="IPR011611">
    <property type="entry name" value="PfkB_dom"/>
</dbReference>
<dbReference type="Gene3D" id="3.40.50.300">
    <property type="entry name" value="P-loop containing nucleotide triphosphate hydrolases"/>
    <property type="match status" value="1"/>
</dbReference>
<reference evidence="6 7" key="1">
    <citation type="journal article" date="2020" name="ISME J.">
        <title>Uncovering the hidden diversity of litter-decomposition mechanisms in mushroom-forming fungi.</title>
        <authorList>
            <person name="Floudas D."/>
            <person name="Bentzer J."/>
            <person name="Ahren D."/>
            <person name="Johansson T."/>
            <person name="Persson P."/>
            <person name="Tunlid A."/>
        </authorList>
    </citation>
    <scope>NUCLEOTIDE SEQUENCE [LARGE SCALE GENOMIC DNA]</scope>
    <source>
        <strain evidence="6 7">CBS 101986</strain>
    </source>
</reference>
<evidence type="ECO:0008006" key="8">
    <source>
        <dbReference type="Google" id="ProtNLM"/>
    </source>
</evidence>
<protein>
    <recommendedName>
        <fullName evidence="8">NACHT domain-containing protein</fullName>
    </recommendedName>
</protein>
<dbReference type="Proteomes" id="UP000567179">
    <property type="component" value="Unassembled WGS sequence"/>
</dbReference>
<dbReference type="InterPro" id="IPR029056">
    <property type="entry name" value="Ribokinase-like"/>
</dbReference>
<dbReference type="SUPFAM" id="SSF53613">
    <property type="entry name" value="Ribokinase-like"/>
    <property type="match status" value="1"/>
</dbReference>
<proteinExistence type="predicted"/>